<evidence type="ECO:0000256" key="11">
    <source>
        <dbReference type="ARBA" id="ARBA00023444"/>
    </source>
</evidence>
<keyword evidence="2" id="KW-1003">Cell membrane</keyword>
<evidence type="ECO:0000256" key="6">
    <source>
        <dbReference type="ARBA" id="ARBA00023002"/>
    </source>
</evidence>
<keyword evidence="6" id="KW-0560">Oxidoreductase</keyword>
<evidence type="ECO:0000313" key="13">
    <source>
        <dbReference type="EMBL" id="SFG38770.1"/>
    </source>
</evidence>
<keyword evidence="5 12" id="KW-1133">Transmembrane helix</keyword>
<dbReference type="AlphaFoldDB" id="A0A1I2RE53"/>
<dbReference type="PANTHER" id="PTHR35457:SF1">
    <property type="entry name" value="HEME A SYNTHASE"/>
    <property type="match status" value="1"/>
</dbReference>
<dbReference type="InterPro" id="IPR050450">
    <property type="entry name" value="COX15/CtaA_HemeA_synthase"/>
</dbReference>
<keyword evidence="9 12" id="KW-0472">Membrane</keyword>
<feature type="transmembrane region" description="Helical" evidence="12">
    <location>
        <begin position="7"/>
        <end position="27"/>
    </location>
</feature>
<feature type="transmembrane region" description="Helical" evidence="12">
    <location>
        <begin position="94"/>
        <end position="115"/>
    </location>
</feature>
<evidence type="ECO:0000256" key="12">
    <source>
        <dbReference type="SAM" id="Phobius"/>
    </source>
</evidence>
<evidence type="ECO:0000256" key="8">
    <source>
        <dbReference type="ARBA" id="ARBA00023133"/>
    </source>
</evidence>
<sequence>MKNRILKILSVAGMLSVLIVVLMGALVTNTGSEYGCGNNWPLCNGQVIPNAKAHQTWIEYSHRLVSGIASILVVTQAVWLWIRFKKVWCGRFLVAASVFFIFLQAFLGMAAVLWGQSSIVLALHFGISLLSFASMVLLTCLVFEDADPDRHLFRISVRRPMKWNFVLLGIYSYLLIYSGAFVRHTESSLGCTDFPLCNGRLLPDPLISKAGVNYLHRVLAFILLAWLIGTLIVSIRKYKNEVQLSNLLFLALISVSLQAVSGIFIITTRMNLLFLLLHALFVTAFFGILTILILFGWRPKSGASLNR</sequence>
<dbReference type="STRING" id="269670.SAMN02982927_01565"/>
<feature type="transmembrane region" description="Helical" evidence="12">
    <location>
        <begin position="64"/>
        <end position="82"/>
    </location>
</feature>
<dbReference type="InterPro" id="IPR003780">
    <property type="entry name" value="COX15/CtaA_fam"/>
</dbReference>
<accession>A0A1I2RE53</accession>
<dbReference type="EMBL" id="FOOY01000009">
    <property type="protein sequence ID" value="SFG38770.1"/>
    <property type="molecule type" value="Genomic_DNA"/>
</dbReference>
<evidence type="ECO:0000256" key="5">
    <source>
        <dbReference type="ARBA" id="ARBA00022989"/>
    </source>
</evidence>
<feature type="transmembrane region" description="Helical" evidence="12">
    <location>
        <begin position="163"/>
        <end position="182"/>
    </location>
</feature>
<reference evidence="14" key="1">
    <citation type="submission" date="2016-10" db="EMBL/GenBank/DDBJ databases">
        <authorList>
            <person name="Varghese N."/>
            <person name="Submissions S."/>
        </authorList>
    </citation>
    <scope>NUCLEOTIDE SEQUENCE [LARGE SCALE GENOMIC DNA]</scope>
    <source>
        <strain evidence="14">ATCC 700379</strain>
    </source>
</reference>
<evidence type="ECO:0000256" key="9">
    <source>
        <dbReference type="ARBA" id="ARBA00023136"/>
    </source>
</evidence>
<dbReference type="PANTHER" id="PTHR35457">
    <property type="entry name" value="HEME A SYNTHASE"/>
    <property type="match status" value="1"/>
</dbReference>
<comment type="subcellular location">
    <subcellularLocation>
        <location evidence="1">Membrane</location>
        <topology evidence="1">Multi-pass membrane protein</topology>
    </subcellularLocation>
</comment>
<dbReference type="GO" id="GO:0046872">
    <property type="term" value="F:metal ion binding"/>
    <property type="evidence" value="ECO:0007669"/>
    <property type="project" value="UniProtKB-KW"/>
</dbReference>
<dbReference type="Proteomes" id="UP000198752">
    <property type="component" value="Unassembled WGS sequence"/>
</dbReference>
<dbReference type="RefSeq" id="WP_093671713.1">
    <property type="nucleotide sequence ID" value="NZ_FOOY01000009.1"/>
</dbReference>
<keyword evidence="8" id="KW-0350">Heme biosynthesis</keyword>
<feature type="transmembrane region" description="Helical" evidence="12">
    <location>
        <begin position="121"/>
        <end position="143"/>
    </location>
</feature>
<keyword evidence="10" id="KW-1015">Disulfide bond</keyword>
<evidence type="ECO:0000256" key="7">
    <source>
        <dbReference type="ARBA" id="ARBA00023004"/>
    </source>
</evidence>
<feature type="transmembrane region" description="Helical" evidence="12">
    <location>
        <begin position="272"/>
        <end position="297"/>
    </location>
</feature>
<evidence type="ECO:0000256" key="2">
    <source>
        <dbReference type="ARBA" id="ARBA00022475"/>
    </source>
</evidence>
<name>A0A1I2RE53_9BACL</name>
<evidence type="ECO:0000256" key="3">
    <source>
        <dbReference type="ARBA" id="ARBA00022692"/>
    </source>
</evidence>
<gene>
    <name evidence="13" type="ORF">SAMN02982927_01565</name>
</gene>
<evidence type="ECO:0000256" key="10">
    <source>
        <dbReference type="ARBA" id="ARBA00023157"/>
    </source>
</evidence>
<feature type="transmembrane region" description="Helical" evidence="12">
    <location>
        <begin position="214"/>
        <end position="235"/>
    </location>
</feature>
<dbReference type="GO" id="GO:0006784">
    <property type="term" value="P:heme A biosynthetic process"/>
    <property type="evidence" value="ECO:0007669"/>
    <property type="project" value="InterPro"/>
</dbReference>
<dbReference type="GO" id="GO:0016020">
    <property type="term" value="C:membrane"/>
    <property type="evidence" value="ECO:0007669"/>
    <property type="project" value="UniProtKB-SubCell"/>
</dbReference>
<dbReference type="GO" id="GO:0016491">
    <property type="term" value="F:oxidoreductase activity"/>
    <property type="evidence" value="ECO:0007669"/>
    <property type="project" value="UniProtKB-KW"/>
</dbReference>
<keyword evidence="14" id="KW-1185">Reference proteome</keyword>
<keyword evidence="7" id="KW-0408">Iron</keyword>
<comment type="pathway">
    <text evidence="11">Porphyrin-containing compound metabolism.</text>
</comment>
<evidence type="ECO:0000313" key="14">
    <source>
        <dbReference type="Proteomes" id="UP000198752"/>
    </source>
</evidence>
<protein>
    <submittedName>
        <fullName evidence="13">Cytochrome c oxidase assembly protein subunit 15</fullName>
    </submittedName>
</protein>
<dbReference type="Pfam" id="PF02628">
    <property type="entry name" value="COX15-CtaA"/>
    <property type="match status" value="1"/>
</dbReference>
<feature type="transmembrane region" description="Helical" evidence="12">
    <location>
        <begin position="247"/>
        <end position="266"/>
    </location>
</feature>
<organism evidence="13 14">
    <name type="scientific">Sporolactobacillus nakayamae</name>
    <dbReference type="NCBI Taxonomy" id="269670"/>
    <lineage>
        <taxon>Bacteria</taxon>
        <taxon>Bacillati</taxon>
        <taxon>Bacillota</taxon>
        <taxon>Bacilli</taxon>
        <taxon>Bacillales</taxon>
        <taxon>Sporolactobacillaceae</taxon>
        <taxon>Sporolactobacillus</taxon>
    </lineage>
</organism>
<evidence type="ECO:0000256" key="1">
    <source>
        <dbReference type="ARBA" id="ARBA00004141"/>
    </source>
</evidence>
<dbReference type="OrthoDB" id="9816428at2"/>
<evidence type="ECO:0000256" key="4">
    <source>
        <dbReference type="ARBA" id="ARBA00022723"/>
    </source>
</evidence>
<keyword evidence="3 12" id="KW-0812">Transmembrane</keyword>
<proteinExistence type="predicted"/>
<keyword evidence="4" id="KW-0479">Metal-binding</keyword>